<evidence type="ECO:0000313" key="3">
    <source>
        <dbReference type="Proteomes" id="UP000689195"/>
    </source>
</evidence>
<dbReference type="EMBL" id="CAJJDO010000144">
    <property type="protein sequence ID" value="CAD8206401.1"/>
    <property type="molecule type" value="Genomic_DNA"/>
</dbReference>
<feature type="transmembrane region" description="Helical" evidence="1">
    <location>
        <begin position="6"/>
        <end position="30"/>
    </location>
</feature>
<reference evidence="2" key="1">
    <citation type="submission" date="2021-01" db="EMBL/GenBank/DDBJ databases">
        <authorList>
            <consortium name="Genoscope - CEA"/>
            <person name="William W."/>
        </authorList>
    </citation>
    <scope>NUCLEOTIDE SEQUENCE</scope>
</reference>
<keyword evidence="1" id="KW-0472">Membrane</keyword>
<proteinExistence type="predicted"/>
<keyword evidence="3" id="KW-1185">Reference proteome</keyword>
<protein>
    <submittedName>
        <fullName evidence="2">Uncharacterized protein</fullName>
    </submittedName>
</protein>
<dbReference type="AlphaFoldDB" id="A0A8S1XXQ1"/>
<dbReference type="Proteomes" id="UP000689195">
    <property type="component" value="Unassembled WGS sequence"/>
</dbReference>
<comment type="caution">
    <text evidence="2">The sequence shown here is derived from an EMBL/GenBank/DDBJ whole genome shotgun (WGS) entry which is preliminary data.</text>
</comment>
<sequence>MSLQGVIKAGVLIGNVALLTGGYVLVKMLYNNYLNYKKESKRLEKGGQSNYQYLVDAFNQEGKVGELVKINNLSFIGTSEPVAPTTFVHSKINNIEKYICIKGVLHEYNKDIIQTQWIKAFNLKDENNHQVTILVNNKESFMPQLFKRVSEPKDDQKEGQLVKEAFSVKVTESGIAFGSNLYVFGSFIKNKLGQIQCVESKLICNASDAKSQTQIQSYIFWVGAACVVTCCLLISGITLYLTFSDSDEKKNKQERAIRR</sequence>
<name>A0A8S1XXQ1_9CILI</name>
<dbReference type="OrthoDB" id="302472at2759"/>
<evidence type="ECO:0000256" key="1">
    <source>
        <dbReference type="SAM" id="Phobius"/>
    </source>
</evidence>
<organism evidence="2 3">
    <name type="scientific">Paramecium pentaurelia</name>
    <dbReference type="NCBI Taxonomy" id="43138"/>
    <lineage>
        <taxon>Eukaryota</taxon>
        <taxon>Sar</taxon>
        <taxon>Alveolata</taxon>
        <taxon>Ciliophora</taxon>
        <taxon>Intramacronucleata</taxon>
        <taxon>Oligohymenophorea</taxon>
        <taxon>Peniculida</taxon>
        <taxon>Parameciidae</taxon>
        <taxon>Paramecium</taxon>
    </lineage>
</organism>
<accession>A0A8S1XXQ1</accession>
<keyword evidence="1" id="KW-1133">Transmembrane helix</keyword>
<gene>
    <name evidence="2" type="ORF">PPENT_87.1.T1440015</name>
</gene>
<evidence type="ECO:0000313" key="2">
    <source>
        <dbReference type="EMBL" id="CAD8206401.1"/>
    </source>
</evidence>
<keyword evidence="1" id="KW-0812">Transmembrane</keyword>
<feature type="transmembrane region" description="Helical" evidence="1">
    <location>
        <begin position="218"/>
        <end position="243"/>
    </location>
</feature>